<accession>A0A857DFL5</accession>
<protein>
    <submittedName>
        <fullName evidence="1">Uncharacterized protein</fullName>
    </submittedName>
</protein>
<proteinExistence type="predicted"/>
<reference evidence="1 2" key="1">
    <citation type="submission" date="2019-12" db="EMBL/GenBank/DDBJ databases">
        <title>Sequence classification of anaerobic respiratory reductive dehalogenases: First we see many, then we see few.</title>
        <authorList>
            <person name="Molenda O."/>
            <person name="Puentes Jacome L.A."/>
            <person name="Cao X."/>
            <person name="Nesbo C.L."/>
            <person name="Tang S."/>
            <person name="Morson N."/>
            <person name="Patron J."/>
            <person name="Lomheim L."/>
            <person name="Wishart D.S."/>
            <person name="Edwards E.A."/>
        </authorList>
    </citation>
    <scope>NUCLEOTIDE SEQUENCE [LARGE SCALE GENOMIC DNA]</scope>
    <source>
        <strain evidence="1 2">12DCA</strain>
    </source>
</reference>
<dbReference type="RefSeq" id="WP_025205191.1">
    <property type="nucleotide sequence ID" value="NZ_CP046996.1"/>
</dbReference>
<sequence>MDKKYSQRIIATLDNETTAIKNYSCLRNLMKIAAKTFKTTLEEIITFTTRERYDTSASLRSGTFNNYCRTGKVSEYACNIFYDFFGGKIDLEVFLGNRKITYNDCITMLSVMFYHINHPQNDIKVNVFYDYFLSIEDFENSISLALAFYFTSSEDRLKVLFLTVDNDDASNIFIFDEEMEYIQREIAESIKPNIIQGVASRTHGDSQDDSIFNDPYKFLSYMENLTSKVDLNLSLSQGPEYIRRIISAIDKQKEYFGYILKLIEL</sequence>
<dbReference type="Proteomes" id="UP000430508">
    <property type="component" value="Chromosome"/>
</dbReference>
<organism evidence="1 2">
    <name type="scientific">Dehalobacter restrictus</name>
    <dbReference type="NCBI Taxonomy" id="55583"/>
    <lineage>
        <taxon>Bacteria</taxon>
        <taxon>Bacillati</taxon>
        <taxon>Bacillota</taxon>
        <taxon>Clostridia</taxon>
        <taxon>Eubacteriales</taxon>
        <taxon>Desulfitobacteriaceae</taxon>
        <taxon>Dehalobacter</taxon>
    </lineage>
</organism>
<gene>
    <name evidence="1" type="ORF">GQ588_02525</name>
</gene>
<evidence type="ECO:0000313" key="1">
    <source>
        <dbReference type="EMBL" id="QGZ99602.1"/>
    </source>
</evidence>
<name>A0A857DFL5_9FIRM</name>
<dbReference type="AlphaFoldDB" id="A0A857DFL5"/>
<evidence type="ECO:0000313" key="2">
    <source>
        <dbReference type="Proteomes" id="UP000430508"/>
    </source>
</evidence>
<dbReference type="EMBL" id="CP046996">
    <property type="protein sequence ID" value="QGZ99602.1"/>
    <property type="molecule type" value="Genomic_DNA"/>
</dbReference>